<feature type="compositionally biased region" description="Low complexity" evidence="1">
    <location>
        <begin position="270"/>
        <end position="279"/>
    </location>
</feature>
<evidence type="ECO:0008006" key="5">
    <source>
        <dbReference type="Google" id="ProtNLM"/>
    </source>
</evidence>
<feature type="region of interest" description="Disordered" evidence="1">
    <location>
        <begin position="167"/>
        <end position="337"/>
    </location>
</feature>
<reference evidence="4" key="1">
    <citation type="submission" date="2020-07" db="EMBL/GenBank/DDBJ databases">
        <authorList>
            <person name="Lin J."/>
        </authorList>
    </citation>
    <scope>NUCLEOTIDE SEQUENCE</scope>
</reference>
<feature type="compositionally biased region" description="Low complexity" evidence="1">
    <location>
        <begin position="197"/>
        <end position="211"/>
    </location>
</feature>
<evidence type="ECO:0000256" key="1">
    <source>
        <dbReference type="SAM" id="MobiDB-lite"/>
    </source>
</evidence>
<evidence type="ECO:0000259" key="2">
    <source>
        <dbReference type="Pfam" id="PF04782"/>
    </source>
</evidence>
<evidence type="ECO:0000259" key="3">
    <source>
        <dbReference type="Pfam" id="PF04783"/>
    </source>
</evidence>
<dbReference type="PANTHER" id="PTHR21450:SF61">
    <property type="entry name" value="OS09G0547300 PROTEIN"/>
    <property type="match status" value="1"/>
</dbReference>
<protein>
    <recommendedName>
        <fullName evidence="5">DUF632 domain-containing protein</fullName>
    </recommendedName>
</protein>
<feature type="compositionally biased region" description="Low complexity" evidence="1">
    <location>
        <begin position="125"/>
        <end position="134"/>
    </location>
</feature>
<proteinExistence type="predicted"/>
<dbReference type="PANTHER" id="PTHR21450">
    <property type="entry name" value="PROTEIN ALTERED PHOSPHATE STARVATION RESPONSE 1"/>
    <property type="match status" value="1"/>
</dbReference>
<feature type="domain" description="DUF632" evidence="2">
    <location>
        <begin position="346"/>
        <end position="642"/>
    </location>
</feature>
<accession>A0A6V7PID9</accession>
<sequence>MYTLAMFMDMVMVTRTAPFPFSSSYSSSSFLSHRRGGGGGGRGGAAAAAVAHCRARSALLADAIRHRYALADAHAAHARSLRSVGAALHALLRSPFPSPHSSSLPLPSPQARPPPPPPPPPLNPLLPSSPSSSHLHFHSSDSDSDSDSASAPVAPSFVNLSYARNHPAPASSAAQFPSSNYQFPPQAPIFTPPTPTLIPATEPQGPSLGPLTPSPLLPQRRRRPSYDSYYAAANASGRSSRRVREEEGIPELEDDRRDVVTGANGELKRSSASSSGKAAVAEDDAASIKRGGGGGSSSSSSSGTCSLEREDRAAEKSAAGDEVRRAGERRSAVGLGAGRTYGDDSEVAQEIKAQFERASESADRVSKMLEVGKLPYHHKHSSYKVSAKMICGLPALSASTDEDLYHFEEDKAMDCGNLSSTLQKLHMWENKLLEEVKDEEKMRVLYTTKCEEMKHLVDRGAEAQKIEAIQSSLRKLSMRIRIAIQVIDHISKQISRLRDEELWPQTFELVQGLTKMWGMMSECHCTQLQAISQAKNLLSIISGGRLTDAHTTAIRQLELELLEWIINFSSWVSAQRSFVKALNGWLVKGLNYVPEVTEDGVPPFSPGRLGAPPIFVISNHWSQIMDRISEIEAVEAMQVCASIVFNLWEQHNSAQRQDSIANRDTDRARRIMDKERQFMHKAIEAQSRKMLHISGQSGAPLAEPVAGPGVR</sequence>
<dbReference type="AlphaFoldDB" id="A0A6V7PID9"/>
<name>A0A6V7PID9_ANACO</name>
<feature type="compositionally biased region" description="Pro residues" evidence="1">
    <location>
        <begin position="106"/>
        <end position="124"/>
    </location>
</feature>
<feature type="compositionally biased region" description="Low complexity" evidence="1">
    <location>
        <begin position="226"/>
        <end position="238"/>
    </location>
</feature>
<feature type="domain" description="DUF630" evidence="3">
    <location>
        <begin position="48"/>
        <end position="90"/>
    </location>
</feature>
<feature type="compositionally biased region" description="Pro residues" evidence="1">
    <location>
        <begin position="185"/>
        <end position="196"/>
    </location>
</feature>
<dbReference type="EMBL" id="LR862148">
    <property type="protein sequence ID" value="CAD1830611.1"/>
    <property type="molecule type" value="Genomic_DNA"/>
</dbReference>
<dbReference type="Pfam" id="PF04782">
    <property type="entry name" value="DUF632"/>
    <property type="match status" value="1"/>
</dbReference>
<organism evidence="4">
    <name type="scientific">Ananas comosus var. bracteatus</name>
    <name type="common">red pineapple</name>
    <dbReference type="NCBI Taxonomy" id="296719"/>
    <lineage>
        <taxon>Eukaryota</taxon>
        <taxon>Viridiplantae</taxon>
        <taxon>Streptophyta</taxon>
        <taxon>Embryophyta</taxon>
        <taxon>Tracheophyta</taxon>
        <taxon>Spermatophyta</taxon>
        <taxon>Magnoliopsida</taxon>
        <taxon>Liliopsida</taxon>
        <taxon>Poales</taxon>
        <taxon>Bromeliaceae</taxon>
        <taxon>Bromelioideae</taxon>
        <taxon>Ananas</taxon>
    </lineage>
</organism>
<feature type="region of interest" description="Disordered" evidence="1">
    <location>
        <begin position="98"/>
        <end position="152"/>
    </location>
</feature>
<dbReference type="Pfam" id="PF04783">
    <property type="entry name" value="DUF630"/>
    <property type="match status" value="1"/>
</dbReference>
<feature type="compositionally biased region" description="Low complexity" evidence="1">
    <location>
        <begin position="167"/>
        <end position="184"/>
    </location>
</feature>
<dbReference type="InterPro" id="IPR006867">
    <property type="entry name" value="DUF632"/>
</dbReference>
<gene>
    <name evidence="4" type="ORF">CB5_LOCUS13822</name>
</gene>
<evidence type="ECO:0000313" key="4">
    <source>
        <dbReference type="EMBL" id="CAD1830611.1"/>
    </source>
</evidence>
<dbReference type="InterPro" id="IPR006868">
    <property type="entry name" value="DUF630"/>
</dbReference>
<feature type="compositionally biased region" description="Basic and acidic residues" evidence="1">
    <location>
        <begin position="307"/>
        <end position="331"/>
    </location>
</feature>